<name>A0ABS2FR94_9FIRM</name>
<dbReference type="Pfam" id="PF17295">
    <property type="entry name" value="DUF5348"/>
    <property type="match status" value="1"/>
</dbReference>
<accession>A0ABS2FR94</accession>
<proteinExistence type="predicted"/>
<evidence type="ECO:0000313" key="3">
    <source>
        <dbReference type="Proteomes" id="UP000719500"/>
    </source>
</evidence>
<comment type="caution">
    <text evidence="2">The sequence shown here is derived from an EMBL/GenBank/DDBJ whole genome shotgun (WGS) entry which is preliminary data.</text>
</comment>
<feature type="domain" description="DUF5348" evidence="1">
    <location>
        <begin position="12"/>
        <end position="78"/>
    </location>
</feature>
<reference evidence="2 3" key="1">
    <citation type="journal article" date="2021" name="Sci. Rep.">
        <title>The distribution of antibiotic resistance genes in chicken gut microbiota commensals.</title>
        <authorList>
            <person name="Juricova H."/>
            <person name="Matiasovicova J."/>
            <person name="Kubasova T."/>
            <person name="Cejkova D."/>
            <person name="Rychlik I."/>
        </authorList>
    </citation>
    <scope>NUCLEOTIDE SEQUENCE [LARGE SCALE GENOMIC DNA]</scope>
    <source>
        <strain evidence="2 3">An411</strain>
    </source>
</reference>
<dbReference type="EMBL" id="JACSNX010000001">
    <property type="protein sequence ID" value="MBM6850119.1"/>
    <property type="molecule type" value="Genomic_DNA"/>
</dbReference>
<organism evidence="2 3">
    <name type="scientific">Oscillibacter valericigenes</name>
    <dbReference type="NCBI Taxonomy" id="351091"/>
    <lineage>
        <taxon>Bacteria</taxon>
        <taxon>Bacillati</taxon>
        <taxon>Bacillota</taxon>
        <taxon>Clostridia</taxon>
        <taxon>Eubacteriales</taxon>
        <taxon>Oscillospiraceae</taxon>
        <taxon>Oscillibacter</taxon>
    </lineage>
</organism>
<keyword evidence="3" id="KW-1185">Reference proteome</keyword>
<sequence>MKEDLNLNKKMGALVYDAAIDRMDIRYGLNRFHGGLHCGEQLEVLVNGRWLPTRIEKGKDWYLVGIKTESLIGLLVRI</sequence>
<protein>
    <submittedName>
        <fullName evidence="2">DUF5348 domain-containing protein</fullName>
    </submittedName>
</protein>
<gene>
    <name evidence="2" type="ORF">H9X91_01535</name>
</gene>
<evidence type="ECO:0000313" key="2">
    <source>
        <dbReference type="EMBL" id="MBM6850119.1"/>
    </source>
</evidence>
<dbReference type="Proteomes" id="UP000719500">
    <property type="component" value="Unassembled WGS sequence"/>
</dbReference>
<dbReference type="Gene3D" id="2.40.10.390">
    <property type="match status" value="1"/>
</dbReference>
<dbReference type="InterPro" id="IPR035255">
    <property type="entry name" value="DUF5348"/>
</dbReference>
<evidence type="ECO:0000259" key="1">
    <source>
        <dbReference type="Pfam" id="PF17295"/>
    </source>
</evidence>